<dbReference type="InterPro" id="IPR002347">
    <property type="entry name" value="SDR_fam"/>
</dbReference>
<dbReference type="PANTHER" id="PTHR44196">
    <property type="entry name" value="DEHYDROGENASE/REDUCTASE SDR FAMILY MEMBER 7B"/>
    <property type="match status" value="1"/>
</dbReference>
<name>A0ABX5QI24_9MICO</name>
<feature type="domain" description="Ketoreductase" evidence="4">
    <location>
        <begin position="23"/>
        <end position="202"/>
    </location>
</feature>
<dbReference type="PANTHER" id="PTHR44196:SF1">
    <property type="entry name" value="DEHYDROGENASE_REDUCTASE SDR FAMILY MEMBER 7B"/>
    <property type="match status" value="1"/>
</dbReference>
<dbReference type="Gene3D" id="3.40.50.720">
    <property type="entry name" value="NAD(P)-binding Rossmann-like Domain"/>
    <property type="match status" value="1"/>
</dbReference>
<evidence type="ECO:0000256" key="3">
    <source>
        <dbReference type="RuleBase" id="RU000363"/>
    </source>
</evidence>
<dbReference type="CDD" id="cd05233">
    <property type="entry name" value="SDR_c"/>
    <property type="match status" value="1"/>
</dbReference>
<evidence type="ECO:0000313" key="6">
    <source>
        <dbReference type="Proteomes" id="UP000285768"/>
    </source>
</evidence>
<dbReference type="PROSITE" id="PS00061">
    <property type="entry name" value="ADH_SHORT"/>
    <property type="match status" value="1"/>
</dbReference>
<protein>
    <submittedName>
        <fullName evidence="5">SDR family NAD(P)-dependent oxidoreductase</fullName>
    </submittedName>
</protein>
<evidence type="ECO:0000256" key="1">
    <source>
        <dbReference type="ARBA" id="ARBA00006484"/>
    </source>
</evidence>
<sequence length="294" mass="31461">MTDMQRKRQTVKTSGAVNSGGDRVVLVTGGASGIGLETARRLAAAGYRAVLVDRDGEQVRAAAAALGERHLGVAADVTDEASLERAVELAVERFGGIDAVIANAGIGSASTVRASSTEQLLRIVDVNLSGQIRTVKAVLEQIIASRGYIAFTCSAAVLKNTPKSSAYAAAKAGVEAFAGALRQEVAHRGVDVGVFYPGWTRTPLIQNAGSRAAEGSKSLPWPLSVTSEVDEVADAYAHAVEQRSRTAYYPRAHRFVHWLRPLYTGAAWDRRLSRDTERKVRAWEADFLREAGSR</sequence>
<dbReference type="InterPro" id="IPR057326">
    <property type="entry name" value="KR_dom"/>
</dbReference>
<organism evidence="5 6">
    <name type="scientific">Leucobacter muris</name>
    <dbReference type="NCBI Taxonomy" id="1935379"/>
    <lineage>
        <taxon>Bacteria</taxon>
        <taxon>Bacillati</taxon>
        <taxon>Actinomycetota</taxon>
        <taxon>Actinomycetes</taxon>
        <taxon>Micrococcales</taxon>
        <taxon>Microbacteriaceae</taxon>
        <taxon>Leucobacter</taxon>
    </lineage>
</organism>
<dbReference type="SMART" id="SM00822">
    <property type="entry name" value="PKS_KR"/>
    <property type="match status" value="1"/>
</dbReference>
<proteinExistence type="inferred from homology"/>
<dbReference type="PRINTS" id="PR00080">
    <property type="entry name" value="SDRFAMILY"/>
</dbReference>
<dbReference type="EMBL" id="CP035037">
    <property type="protein sequence ID" value="QAB18613.1"/>
    <property type="molecule type" value="Genomic_DNA"/>
</dbReference>
<accession>A0ABX5QI24</accession>
<dbReference type="Proteomes" id="UP000285768">
    <property type="component" value="Chromosome"/>
</dbReference>
<dbReference type="SUPFAM" id="SSF51735">
    <property type="entry name" value="NAD(P)-binding Rossmann-fold domains"/>
    <property type="match status" value="1"/>
</dbReference>
<evidence type="ECO:0000313" key="5">
    <source>
        <dbReference type="EMBL" id="QAB18613.1"/>
    </source>
</evidence>
<dbReference type="PRINTS" id="PR00081">
    <property type="entry name" value="GDHRDH"/>
</dbReference>
<gene>
    <name evidence="5" type="ORF">Leucomu_12460</name>
</gene>
<keyword evidence="2" id="KW-0560">Oxidoreductase</keyword>
<evidence type="ECO:0000259" key="4">
    <source>
        <dbReference type="SMART" id="SM00822"/>
    </source>
</evidence>
<dbReference type="Pfam" id="PF00106">
    <property type="entry name" value="adh_short"/>
    <property type="match status" value="1"/>
</dbReference>
<comment type="similarity">
    <text evidence="1 3">Belongs to the short-chain dehydrogenases/reductases (SDR) family.</text>
</comment>
<keyword evidence="6" id="KW-1185">Reference proteome</keyword>
<reference evidence="5 6" key="1">
    <citation type="submission" date="2019-01" db="EMBL/GenBank/DDBJ databases">
        <title>Leucobacter muris sp. nov. isolated from the nose of a laboratory mouse.</title>
        <authorList>
            <person name="Benga L."/>
            <person name="Sproeer C."/>
            <person name="Schumann P."/>
            <person name="Verbarg S."/>
            <person name="Bunk B."/>
            <person name="Engelhardt E."/>
            <person name="Benten P.M."/>
            <person name="Sager M."/>
        </authorList>
    </citation>
    <scope>NUCLEOTIDE SEQUENCE [LARGE SCALE GENOMIC DNA]</scope>
    <source>
        <strain evidence="5 6">DSM 101948</strain>
    </source>
</reference>
<dbReference type="InterPro" id="IPR020904">
    <property type="entry name" value="Sc_DH/Rdtase_CS"/>
</dbReference>
<evidence type="ECO:0000256" key="2">
    <source>
        <dbReference type="ARBA" id="ARBA00023002"/>
    </source>
</evidence>
<dbReference type="InterPro" id="IPR036291">
    <property type="entry name" value="NAD(P)-bd_dom_sf"/>
</dbReference>